<dbReference type="SUPFAM" id="SSF51197">
    <property type="entry name" value="Clavaminate synthase-like"/>
    <property type="match status" value="1"/>
</dbReference>
<evidence type="ECO:0008006" key="2">
    <source>
        <dbReference type="Google" id="ProtNLM"/>
    </source>
</evidence>
<organism evidence="1">
    <name type="scientific">viral metagenome</name>
    <dbReference type="NCBI Taxonomy" id="1070528"/>
    <lineage>
        <taxon>unclassified sequences</taxon>
        <taxon>metagenomes</taxon>
        <taxon>organismal metagenomes</taxon>
    </lineage>
</organism>
<evidence type="ECO:0000313" key="1">
    <source>
        <dbReference type="EMBL" id="QHU00471.1"/>
    </source>
</evidence>
<name>A0A6C0J6R9_9ZZZZ</name>
<dbReference type="Pfam" id="PF03336">
    <property type="entry name" value="Pox_C4_C10"/>
    <property type="match status" value="1"/>
</dbReference>
<sequence>MKSLKHLLMDLIHNVIKKENVLNPEDIQSLQDYANKVAFTVPSFVYNRKKQEDVLDTQVRKSKTISVDDPEILQFVKECVLPSIEGENLVLKLARDHVTFIKYEEGGFFDWHQDHEKYIINERRKWLEMHLLICLTAPTGGGELSVEFNKDNIKQYPLKVNECIIFDKNMKHKGDIVTSGNKIIMTVDVLVSTTEVLDKTYDIDPEMAPIINIGCVSHNHNTIMKYLKFNTLPVFGMILSNGDIKQQIIYDSKGLFNIQILNNYNKDYIK</sequence>
<dbReference type="AlphaFoldDB" id="A0A6C0J6R9"/>
<accession>A0A6C0J6R9</accession>
<proteinExistence type="predicted"/>
<dbReference type="InterPro" id="IPR005004">
    <property type="entry name" value="Poxvirus_C4/C10"/>
</dbReference>
<protein>
    <recommendedName>
        <fullName evidence="2">Prolyl 4-hydroxylase alpha subunit Fe(2+) 2OG dioxygenase domain-containing protein</fullName>
    </recommendedName>
</protein>
<dbReference type="EMBL" id="MN740327">
    <property type="protein sequence ID" value="QHU00471.1"/>
    <property type="molecule type" value="Genomic_DNA"/>
</dbReference>
<dbReference type="Gene3D" id="2.60.120.620">
    <property type="entry name" value="q2cbj1_9rhob like domain"/>
    <property type="match status" value="1"/>
</dbReference>
<reference evidence="1" key="1">
    <citation type="journal article" date="2020" name="Nature">
        <title>Giant virus diversity and host interactions through global metagenomics.</title>
        <authorList>
            <person name="Schulz F."/>
            <person name="Roux S."/>
            <person name="Paez-Espino D."/>
            <person name="Jungbluth S."/>
            <person name="Walsh D.A."/>
            <person name="Denef V.J."/>
            <person name="McMahon K.D."/>
            <person name="Konstantinidis K.T."/>
            <person name="Eloe-Fadrosh E.A."/>
            <person name="Kyrpides N.C."/>
            <person name="Woyke T."/>
        </authorList>
    </citation>
    <scope>NUCLEOTIDE SEQUENCE</scope>
    <source>
        <strain evidence="1">GVMAG-M-3300025860-20</strain>
    </source>
</reference>